<sequence>MKYTSSSTLLVLLATLSLVSVIAPAPRANACSLHSSTPPMHLQSTPPPESAAEPEPEAPANAELAAPPTGTEAEAEAPPESGAEPLAGPASEAEAPRWSLARSLQLGLSARTRNLRFGDEERGHAELSEYTLLLGARVQLPGPVGVGLSLPLARRGLSLPNGARERTSGLGDVGLQADLALQTLWELPFRAELQLGLLLPTAPMSTRGDGEYLHPDVQPGAGVFAPRAGLLLGARAARRVDLLLQTDVIWAPESPDGVQRSATLRVDPALYLQTLPDLRLALALPLRHEWEARSSGQLEALTGGTLLSVEPRLSWSMTRQLTLLGGVSIPVVQALRGGARERVSAFAAIQFLPSF</sequence>
<evidence type="ECO:0008006" key="5">
    <source>
        <dbReference type="Google" id="ProtNLM"/>
    </source>
</evidence>
<feature type="region of interest" description="Disordered" evidence="1">
    <location>
        <begin position="33"/>
        <end position="94"/>
    </location>
</feature>
<evidence type="ECO:0000313" key="3">
    <source>
        <dbReference type="EMBL" id="RAL20004.1"/>
    </source>
</evidence>
<proteinExistence type="predicted"/>
<dbReference type="AlphaFoldDB" id="A0A328C670"/>
<dbReference type="Proteomes" id="UP000249169">
    <property type="component" value="Unassembled WGS sequence"/>
</dbReference>
<evidence type="ECO:0000256" key="2">
    <source>
        <dbReference type="SAM" id="SignalP"/>
    </source>
</evidence>
<feature type="compositionally biased region" description="Polar residues" evidence="1">
    <location>
        <begin position="33"/>
        <end position="44"/>
    </location>
</feature>
<keyword evidence="4" id="KW-1185">Reference proteome</keyword>
<reference evidence="3 4" key="1">
    <citation type="submission" date="2018-05" db="EMBL/GenBank/DDBJ databases">
        <title>Lujinxingia marina gen. nov. sp. nov., a new facultative anaerobic member of the class Deltaproteobacteria, and proposal of Lujinxingaceae fam. nov.</title>
        <authorList>
            <person name="Li C.-M."/>
        </authorList>
    </citation>
    <scope>NUCLEOTIDE SEQUENCE [LARGE SCALE GENOMIC DNA]</scope>
    <source>
        <strain evidence="3 4">B210</strain>
    </source>
</reference>
<evidence type="ECO:0000313" key="4">
    <source>
        <dbReference type="Proteomes" id="UP000249169"/>
    </source>
</evidence>
<feature type="signal peptide" evidence="2">
    <location>
        <begin position="1"/>
        <end position="30"/>
    </location>
</feature>
<keyword evidence="2" id="KW-0732">Signal</keyword>
<dbReference type="RefSeq" id="WP_111731538.1">
    <property type="nucleotide sequence ID" value="NZ_QHKO01000018.1"/>
</dbReference>
<dbReference type="EMBL" id="QHKO01000018">
    <property type="protein sequence ID" value="RAL20004.1"/>
    <property type="molecule type" value="Genomic_DNA"/>
</dbReference>
<gene>
    <name evidence="3" type="ORF">DL240_19335</name>
</gene>
<evidence type="ECO:0000256" key="1">
    <source>
        <dbReference type="SAM" id="MobiDB-lite"/>
    </source>
</evidence>
<protein>
    <recommendedName>
        <fullName evidence="5">Transporter</fullName>
    </recommendedName>
</protein>
<name>A0A328C670_9DELT</name>
<accession>A0A328C670</accession>
<comment type="caution">
    <text evidence="3">The sequence shown here is derived from an EMBL/GenBank/DDBJ whole genome shotgun (WGS) entry which is preliminary data.</text>
</comment>
<feature type="chain" id="PRO_5016324254" description="Transporter" evidence="2">
    <location>
        <begin position="31"/>
        <end position="355"/>
    </location>
</feature>
<organism evidence="3 4">
    <name type="scientific">Lujinxingia litoralis</name>
    <dbReference type="NCBI Taxonomy" id="2211119"/>
    <lineage>
        <taxon>Bacteria</taxon>
        <taxon>Deltaproteobacteria</taxon>
        <taxon>Bradymonadales</taxon>
        <taxon>Lujinxingiaceae</taxon>
        <taxon>Lujinxingia</taxon>
    </lineage>
</organism>
<feature type="compositionally biased region" description="Low complexity" evidence="1">
    <location>
        <begin position="50"/>
        <end position="90"/>
    </location>
</feature>